<sequence>MRKPLLLKPATSWFHWIVLALVVKGLFFGWFLTRTYYHDIDGFWGQSNGDMMTYIQPVESLLAHQGFKTDVRMPAYPALYLAFRLLFSVPVACNLVILCQLLVSALSVYVLGLCAQRLFQHERAFYWGYFIYLFSTFVSVFDAYFLTESLAASASVFLLYALLRFEEKPSRWPMLLVAGCWMTWSIFLKPAHMPLLGIPVAIWALRWLRGKLSAKQLLRYSFLFLLPFMLVDGAWMVRNYRTYKEVIPLLKSPWYPESFWPANYFDLMAFCQSYGEDFSFWFPNAGIRWIQGWGNNNFLPPVRWYVKEELGPPPSYVYTDKFNLDSITSVRNLCYSLGNGPVLDSLQRSAVSAQIKEKMNRYTRSVREDNPLVYYVWAPVRYTLTFLHGTWGYTFLDDMVKAQWPRFLLRLYHYLFVLIPGLFGLIRLFKTGFRRDERLLFIPLAFAYCIAVYVVVLRHPETRYLAPFYPFLVLSAVGTFLSVRRKNRSIHGLPLRYSADL</sequence>
<proteinExistence type="predicted"/>
<keyword evidence="6 8" id="KW-1133">Transmembrane helix</keyword>
<comment type="caution">
    <text evidence="9">The sequence shown here is derived from an EMBL/GenBank/DDBJ whole genome shotgun (WGS) entry which is preliminary data.</text>
</comment>
<organism evidence="9 10">
    <name type="scientific">Fibrivirga algicola</name>
    <dbReference type="NCBI Taxonomy" id="2950420"/>
    <lineage>
        <taxon>Bacteria</taxon>
        <taxon>Pseudomonadati</taxon>
        <taxon>Bacteroidota</taxon>
        <taxon>Cytophagia</taxon>
        <taxon>Cytophagales</taxon>
        <taxon>Spirosomataceae</taxon>
        <taxon>Fibrivirga</taxon>
    </lineage>
</organism>
<feature type="transmembrane region" description="Helical" evidence="8">
    <location>
        <begin position="85"/>
        <end position="112"/>
    </location>
</feature>
<dbReference type="RefSeq" id="WP_166691523.1">
    <property type="nucleotide sequence ID" value="NZ_WAEL01000002.1"/>
</dbReference>
<feature type="transmembrane region" description="Helical" evidence="8">
    <location>
        <begin position="12"/>
        <end position="32"/>
    </location>
</feature>
<dbReference type="PANTHER" id="PTHR33908">
    <property type="entry name" value="MANNOSYLTRANSFERASE YKCB-RELATED"/>
    <property type="match status" value="1"/>
</dbReference>
<evidence type="ECO:0000256" key="5">
    <source>
        <dbReference type="ARBA" id="ARBA00022692"/>
    </source>
</evidence>
<keyword evidence="4" id="KW-0808">Transferase</keyword>
<feature type="transmembrane region" description="Helical" evidence="8">
    <location>
        <begin position="372"/>
        <end position="391"/>
    </location>
</feature>
<feature type="transmembrane region" description="Helical" evidence="8">
    <location>
        <begin position="217"/>
        <end position="237"/>
    </location>
</feature>
<evidence type="ECO:0000256" key="3">
    <source>
        <dbReference type="ARBA" id="ARBA00022676"/>
    </source>
</evidence>
<evidence type="ECO:0000256" key="2">
    <source>
        <dbReference type="ARBA" id="ARBA00022475"/>
    </source>
</evidence>
<keyword evidence="10" id="KW-1185">Reference proteome</keyword>
<dbReference type="Proteomes" id="UP000606008">
    <property type="component" value="Unassembled WGS sequence"/>
</dbReference>
<feature type="transmembrane region" description="Helical" evidence="8">
    <location>
        <begin position="464"/>
        <end position="483"/>
    </location>
</feature>
<reference evidence="10" key="1">
    <citation type="submission" date="2019-09" db="EMBL/GenBank/DDBJ databases">
        <authorList>
            <person name="Jung D.-H."/>
        </authorList>
    </citation>
    <scope>NUCLEOTIDE SEQUENCE [LARGE SCALE GENOMIC DNA]</scope>
    <source>
        <strain evidence="10">JA-25</strain>
    </source>
</reference>
<feature type="transmembrane region" description="Helical" evidence="8">
    <location>
        <begin position="124"/>
        <end position="141"/>
    </location>
</feature>
<feature type="transmembrane region" description="Helical" evidence="8">
    <location>
        <begin position="441"/>
        <end position="458"/>
    </location>
</feature>
<keyword evidence="3" id="KW-0328">Glycosyltransferase</keyword>
<feature type="transmembrane region" description="Helical" evidence="8">
    <location>
        <begin position="175"/>
        <end position="205"/>
    </location>
</feature>
<accession>A0ABX0QDC8</accession>
<evidence type="ECO:0000313" key="9">
    <source>
        <dbReference type="EMBL" id="NID10126.1"/>
    </source>
</evidence>
<evidence type="ECO:0000256" key="6">
    <source>
        <dbReference type="ARBA" id="ARBA00022989"/>
    </source>
</evidence>
<dbReference type="InterPro" id="IPR050297">
    <property type="entry name" value="LipidA_mod_glycosyltrf_83"/>
</dbReference>
<protein>
    <submittedName>
        <fullName evidence="9">Glycosyltransferase family 39 protein</fullName>
    </submittedName>
</protein>
<reference evidence="10" key="2">
    <citation type="submission" date="2023-07" db="EMBL/GenBank/DDBJ databases">
        <authorList>
            <person name="Jung D.-H."/>
        </authorList>
    </citation>
    <scope>NUCLEOTIDE SEQUENCE [LARGE SCALE GENOMIC DNA]</scope>
    <source>
        <strain evidence="10">JA-25</strain>
    </source>
</reference>
<dbReference type="EMBL" id="WAEL01000002">
    <property type="protein sequence ID" value="NID10126.1"/>
    <property type="molecule type" value="Genomic_DNA"/>
</dbReference>
<evidence type="ECO:0000256" key="1">
    <source>
        <dbReference type="ARBA" id="ARBA00004651"/>
    </source>
</evidence>
<feature type="transmembrane region" description="Helical" evidence="8">
    <location>
        <begin position="411"/>
        <end position="429"/>
    </location>
</feature>
<keyword evidence="5 8" id="KW-0812">Transmembrane</keyword>
<gene>
    <name evidence="9" type="ORF">F7231_08060</name>
</gene>
<comment type="subcellular location">
    <subcellularLocation>
        <location evidence="1">Cell membrane</location>
        <topology evidence="1">Multi-pass membrane protein</topology>
    </subcellularLocation>
</comment>
<dbReference type="PANTHER" id="PTHR33908:SF11">
    <property type="entry name" value="MEMBRANE PROTEIN"/>
    <property type="match status" value="1"/>
</dbReference>
<evidence type="ECO:0000256" key="7">
    <source>
        <dbReference type="ARBA" id="ARBA00023136"/>
    </source>
</evidence>
<evidence type="ECO:0000313" key="10">
    <source>
        <dbReference type="Proteomes" id="UP000606008"/>
    </source>
</evidence>
<evidence type="ECO:0000256" key="8">
    <source>
        <dbReference type="SAM" id="Phobius"/>
    </source>
</evidence>
<keyword evidence="2" id="KW-1003">Cell membrane</keyword>
<keyword evidence="7 8" id="KW-0472">Membrane</keyword>
<evidence type="ECO:0000256" key="4">
    <source>
        <dbReference type="ARBA" id="ARBA00022679"/>
    </source>
</evidence>
<name>A0ABX0QDC8_9BACT</name>